<feature type="domain" description="WWE" evidence="5">
    <location>
        <begin position="98"/>
        <end position="173"/>
    </location>
</feature>
<name>A0A0D2TWB1_GOSRA</name>
<keyword evidence="10" id="KW-1185">Reference proteome</keyword>
<dbReference type="Pfam" id="PF12174">
    <property type="entry name" value="RST"/>
    <property type="match status" value="1"/>
</dbReference>
<evidence type="ECO:0000259" key="6">
    <source>
        <dbReference type="PROSITE" id="PS51059"/>
    </source>
</evidence>
<reference evidence="8 10" key="1">
    <citation type="journal article" date="2012" name="Nature">
        <title>Repeated polyploidization of Gossypium genomes and the evolution of spinnable cotton fibres.</title>
        <authorList>
            <person name="Paterson A.H."/>
            <person name="Wendel J.F."/>
            <person name="Gundlach H."/>
            <person name="Guo H."/>
            <person name="Jenkins J."/>
            <person name="Jin D."/>
            <person name="Llewellyn D."/>
            <person name="Showmaker K.C."/>
            <person name="Shu S."/>
            <person name="Udall J."/>
            <person name="Yoo M.J."/>
            <person name="Byers R."/>
            <person name="Chen W."/>
            <person name="Doron-Faigenboim A."/>
            <person name="Duke M.V."/>
            <person name="Gong L."/>
            <person name="Grimwood J."/>
            <person name="Grover C."/>
            <person name="Grupp K."/>
            <person name="Hu G."/>
            <person name="Lee T.H."/>
            <person name="Li J."/>
            <person name="Lin L."/>
            <person name="Liu T."/>
            <person name="Marler B.S."/>
            <person name="Page J.T."/>
            <person name="Roberts A.W."/>
            <person name="Romanel E."/>
            <person name="Sanders W.S."/>
            <person name="Szadkowski E."/>
            <person name="Tan X."/>
            <person name="Tang H."/>
            <person name="Xu C."/>
            <person name="Wang J."/>
            <person name="Wang Z."/>
            <person name="Zhang D."/>
            <person name="Zhang L."/>
            <person name="Ashrafi H."/>
            <person name="Bedon F."/>
            <person name="Bowers J.E."/>
            <person name="Brubaker C.L."/>
            <person name="Chee P.W."/>
            <person name="Das S."/>
            <person name="Gingle A.R."/>
            <person name="Haigler C.H."/>
            <person name="Harker D."/>
            <person name="Hoffmann L.V."/>
            <person name="Hovav R."/>
            <person name="Jones D.C."/>
            <person name="Lemke C."/>
            <person name="Mansoor S."/>
            <person name="ur Rahman M."/>
            <person name="Rainville L.N."/>
            <person name="Rambani A."/>
            <person name="Reddy U.K."/>
            <person name="Rong J.K."/>
            <person name="Saranga Y."/>
            <person name="Scheffler B.E."/>
            <person name="Scheffler J.A."/>
            <person name="Stelly D.M."/>
            <person name="Triplett B.A."/>
            <person name="Van Deynze A."/>
            <person name="Vaslin M.F."/>
            <person name="Waghmare V.N."/>
            <person name="Walford S.A."/>
            <person name="Wright R.J."/>
            <person name="Zaki E.A."/>
            <person name="Zhang T."/>
            <person name="Dennis E.S."/>
            <person name="Mayer K.F."/>
            <person name="Peterson D.G."/>
            <person name="Rokhsar D.S."/>
            <person name="Wang X."/>
            <person name="Schmutz J."/>
        </authorList>
    </citation>
    <scope>NUCLEOTIDE SEQUENCE [LARGE SCALE GENOMIC DNA]</scope>
</reference>
<dbReference type="Gene3D" id="3.30.720.50">
    <property type="match status" value="1"/>
</dbReference>
<dbReference type="PROSITE" id="PS50918">
    <property type="entry name" value="WWE"/>
    <property type="match status" value="1"/>
</dbReference>
<dbReference type="Pfam" id="PF00644">
    <property type="entry name" value="PARP"/>
    <property type="match status" value="1"/>
</dbReference>
<dbReference type="STRING" id="29730.A0A0D2TWB1"/>
<gene>
    <name evidence="8" type="ORF">B456_009G278000</name>
    <name evidence="9" type="ORF">Gorai_012862</name>
</gene>
<evidence type="ECO:0000256" key="2">
    <source>
        <dbReference type="ARBA" id="ARBA00022473"/>
    </source>
</evidence>
<dbReference type="Gene3D" id="3.90.228.10">
    <property type="match status" value="1"/>
</dbReference>
<dbReference type="PROSITE" id="PS51879">
    <property type="entry name" value="RST"/>
    <property type="match status" value="1"/>
</dbReference>
<feature type="domain" description="RST" evidence="7">
    <location>
        <begin position="452"/>
        <end position="524"/>
    </location>
</feature>
<organism evidence="8 10">
    <name type="scientific">Gossypium raimondii</name>
    <name type="common">Peruvian cotton</name>
    <name type="synonym">Gossypium klotzschianum subsp. raimondii</name>
    <dbReference type="NCBI Taxonomy" id="29730"/>
    <lineage>
        <taxon>Eukaryota</taxon>
        <taxon>Viridiplantae</taxon>
        <taxon>Streptophyta</taxon>
        <taxon>Embryophyta</taxon>
        <taxon>Tracheophyta</taxon>
        <taxon>Spermatophyta</taxon>
        <taxon>Magnoliopsida</taxon>
        <taxon>eudicotyledons</taxon>
        <taxon>Gunneridae</taxon>
        <taxon>Pentapetalae</taxon>
        <taxon>rosids</taxon>
        <taxon>malvids</taxon>
        <taxon>Malvales</taxon>
        <taxon>Malvaceae</taxon>
        <taxon>Malvoideae</taxon>
        <taxon>Gossypium</taxon>
    </lineage>
</organism>
<dbReference type="Proteomes" id="UP000032304">
    <property type="component" value="Chromosome 9"/>
</dbReference>
<dbReference type="PROSITE" id="PS51059">
    <property type="entry name" value="PARP_CATALYTIC"/>
    <property type="match status" value="1"/>
</dbReference>
<dbReference type="AlphaFoldDB" id="A0A0D2TWB1"/>
<dbReference type="PANTHER" id="PTHR32263">
    <property type="entry name" value="INACTIVE POLY [ADP-RIBOSE] POLYMERASE SRO4-RELATED"/>
    <property type="match status" value="1"/>
</dbReference>
<evidence type="ECO:0000259" key="5">
    <source>
        <dbReference type="PROSITE" id="PS50918"/>
    </source>
</evidence>
<dbReference type="eggNOG" id="ENOG502QSEQ">
    <property type="taxonomic scope" value="Eukaryota"/>
</dbReference>
<reference evidence="9" key="3">
    <citation type="submission" date="2020-04" db="EMBL/GenBank/DDBJ databases">
        <authorList>
            <person name="Grover C.E."/>
            <person name="Arick M.A. II"/>
            <person name="Thrash A."/>
            <person name="Conover J.L."/>
            <person name="Sanders W.S."/>
            <person name="Peterson D.G."/>
            <person name="Scheffler J.A."/>
            <person name="Scheffler B.E."/>
            <person name="Wendel J.F."/>
        </authorList>
    </citation>
    <scope>NUCLEOTIDE SEQUENCE</scope>
    <source>
        <strain evidence="9">8</strain>
        <tissue evidence="9">Leaf</tissue>
    </source>
</reference>
<accession>A0A0D2TWB1</accession>
<dbReference type="OMA" id="DDISCDC"/>
<dbReference type="GO" id="GO:0003950">
    <property type="term" value="F:NAD+ poly-ADP-ribosyltransferase activity"/>
    <property type="evidence" value="ECO:0007669"/>
    <property type="project" value="InterPro"/>
</dbReference>
<keyword evidence="3" id="KW-0346">Stress response</keyword>
<dbReference type="Proteomes" id="UP000593578">
    <property type="component" value="Unassembled WGS sequence"/>
</dbReference>
<dbReference type="Gramene" id="KJB59871">
    <property type="protein sequence ID" value="KJB59871"/>
    <property type="gene ID" value="B456_009G278000"/>
</dbReference>
<dbReference type="InterPro" id="IPR057823">
    <property type="entry name" value="WWE_RCD1"/>
</dbReference>
<dbReference type="SUPFAM" id="SSF117839">
    <property type="entry name" value="WWE domain"/>
    <property type="match status" value="1"/>
</dbReference>
<sequence>MIFSSNPTRPVGVVFFRLWKIFFPLKSFENCKRFLIFETFQLSREKKSTAAKMNDMVEAVGVPPPTPSFSSPTSPRKRGSGGCYCRIWSCCSRRIISRNNANFERSTVPSRFMYYRCGSWLNFSDDDLQTVRTGFLERKPIIEAVIDGAKYIIDFKRMQQINYSTGNWRSVAWIDEDGKCFFPNVFFCNEDLCKSEYENERDDDISCDCKKKNNRTPEIDIVSKIDRTSSERKQVDGSESSSDKAVGVNVIRTAEWPNAKRLNETEREYMVVYNLFFDGIRRVDNGARVTSIYRCNWETDLDKARLVIFQKQIEITKAERGTSNVTYAWYGASAEVVGSVLAYGFGLPNKVTPIDVYGNGVYLSPLELPHLSAILADADENGVRHLILCQVILGNIEKVEAGSQQYLSSSVNFDTGSDDPSNPRWYVVWSHNANMYILPESVVSFKTLGNTHGPVRPTFSIQKLLRKLRDSLPPAKFEEIVTSYCSYRAGAGTKGDFTKKLRLVVGDDEFLKSAVMEIGSNSFQSVQHLNY</sequence>
<evidence type="ECO:0000256" key="3">
    <source>
        <dbReference type="ARBA" id="ARBA00023016"/>
    </source>
</evidence>
<dbReference type="InterPro" id="IPR037197">
    <property type="entry name" value="WWE_dom_sf"/>
</dbReference>
<dbReference type="InterPro" id="IPR004170">
    <property type="entry name" value="WWE_dom"/>
</dbReference>
<dbReference type="InterPro" id="IPR044964">
    <property type="entry name" value="RCD1/SRO1-5"/>
</dbReference>
<evidence type="ECO:0000313" key="10">
    <source>
        <dbReference type="Proteomes" id="UP000032304"/>
    </source>
</evidence>
<dbReference type="SUPFAM" id="SSF56399">
    <property type="entry name" value="ADP-ribosylation"/>
    <property type="match status" value="1"/>
</dbReference>
<dbReference type="InterPro" id="IPR012317">
    <property type="entry name" value="Poly(ADP-ribose)pol_cat_dom"/>
</dbReference>
<dbReference type="PANTHER" id="PTHR32263:SF19">
    <property type="entry name" value="OS03G0230300 PROTEIN"/>
    <property type="match status" value="1"/>
</dbReference>
<proteinExistence type="predicted"/>
<evidence type="ECO:0000313" key="8">
    <source>
        <dbReference type="EMBL" id="KJB59871.1"/>
    </source>
</evidence>
<evidence type="ECO:0000256" key="4">
    <source>
        <dbReference type="ARBA" id="ARBA00023242"/>
    </source>
</evidence>
<evidence type="ECO:0000256" key="1">
    <source>
        <dbReference type="ARBA" id="ARBA00004123"/>
    </source>
</evidence>
<keyword evidence="2" id="KW-0217">Developmental protein</keyword>
<dbReference type="EMBL" id="JABEZZ010000009">
    <property type="protein sequence ID" value="MBA0596015.1"/>
    <property type="molecule type" value="Genomic_DNA"/>
</dbReference>
<evidence type="ECO:0000259" key="7">
    <source>
        <dbReference type="PROSITE" id="PS51879"/>
    </source>
</evidence>
<dbReference type="Pfam" id="PF23467">
    <property type="entry name" value="WWE_5"/>
    <property type="match status" value="1"/>
</dbReference>
<reference evidence="9 11" key="2">
    <citation type="journal article" date="2019" name="Genome Biol. Evol.">
        <title>Insights into the evolution of the New World diploid cottons (Gossypium, subgenus Houzingenia) based on genome sequencing.</title>
        <authorList>
            <person name="Grover C.E."/>
            <person name="Arick M.A. 2nd"/>
            <person name="Thrash A."/>
            <person name="Conover J.L."/>
            <person name="Sanders W.S."/>
            <person name="Peterson D.G."/>
            <person name="Frelichowski J.E."/>
            <person name="Scheffler J.A."/>
            <person name="Scheffler B.E."/>
            <person name="Wendel J.F."/>
        </authorList>
    </citation>
    <scope>NUCLEOTIDE SEQUENCE [LARGE SCALE GENOMIC DNA]</scope>
    <source>
        <strain evidence="9">8</strain>
        <tissue evidence="9">Leaf</tissue>
    </source>
</reference>
<evidence type="ECO:0000313" key="9">
    <source>
        <dbReference type="EMBL" id="MBA0596015.1"/>
    </source>
</evidence>
<keyword evidence="4" id="KW-0539">Nucleus</keyword>
<comment type="subcellular location">
    <subcellularLocation>
        <location evidence="1">Nucleus</location>
    </subcellularLocation>
</comment>
<protein>
    <submittedName>
        <fullName evidence="8">Uncharacterized protein</fullName>
    </submittedName>
</protein>
<evidence type="ECO:0000313" key="11">
    <source>
        <dbReference type="Proteomes" id="UP000593578"/>
    </source>
</evidence>
<feature type="domain" description="PARP catalytic" evidence="6">
    <location>
        <begin position="239"/>
        <end position="466"/>
    </location>
</feature>
<dbReference type="EMBL" id="CM001748">
    <property type="protein sequence ID" value="KJB59871.1"/>
    <property type="molecule type" value="Genomic_DNA"/>
</dbReference>
<dbReference type="InterPro" id="IPR022003">
    <property type="entry name" value="RST"/>
</dbReference>
<dbReference type="GO" id="GO:0005634">
    <property type="term" value="C:nucleus"/>
    <property type="evidence" value="ECO:0007669"/>
    <property type="project" value="UniProtKB-SubCell"/>
</dbReference>